<accession>A0A2T2X9M9</accession>
<reference evidence="1 2" key="1">
    <citation type="journal article" date="2014" name="BMC Genomics">
        <title>Comparison of environmental and isolate Sulfobacillus genomes reveals diverse carbon, sulfur, nitrogen, and hydrogen metabolisms.</title>
        <authorList>
            <person name="Justice N.B."/>
            <person name="Norman A."/>
            <person name="Brown C.T."/>
            <person name="Singh A."/>
            <person name="Thomas B.C."/>
            <person name="Banfield J.F."/>
        </authorList>
    </citation>
    <scope>NUCLEOTIDE SEQUENCE [LARGE SCALE GENOMIC DNA]</scope>
    <source>
        <strain evidence="1">AMDSBA1</strain>
    </source>
</reference>
<dbReference type="Proteomes" id="UP000242699">
    <property type="component" value="Unassembled WGS sequence"/>
</dbReference>
<organism evidence="1 2">
    <name type="scientific">Sulfobacillus benefaciens</name>
    <dbReference type="NCBI Taxonomy" id="453960"/>
    <lineage>
        <taxon>Bacteria</taxon>
        <taxon>Bacillati</taxon>
        <taxon>Bacillota</taxon>
        <taxon>Clostridia</taxon>
        <taxon>Eubacteriales</taxon>
        <taxon>Clostridiales Family XVII. Incertae Sedis</taxon>
        <taxon>Sulfobacillus</taxon>
    </lineage>
</organism>
<proteinExistence type="predicted"/>
<gene>
    <name evidence="1" type="ORF">C7B43_03405</name>
</gene>
<protein>
    <submittedName>
        <fullName evidence="1">Uncharacterized protein</fullName>
    </submittedName>
</protein>
<evidence type="ECO:0000313" key="2">
    <source>
        <dbReference type="Proteomes" id="UP000242699"/>
    </source>
</evidence>
<comment type="caution">
    <text evidence="1">The sequence shown here is derived from an EMBL/GenBank/DDBJ whole genome shotgun (WGS) entry which is preliminary data.</text>
</comment>
<sequence>MQTPHQPPLFVLNHHGKCHPRTARRFGIIDQLWDEPKIVSILKLLRNPDSLFSQHDPKWENLCEEKWAQKATKEFLYDGLRVRW</sequence>
<dbReference type="AlphaFoldDB" id="A0A2T2X9M9"/>
<evidence type="ECO:0000313" key="1">
    <source>
        <dbReference type="EMBL" id="PSR31157.1"/>
    </source>
</evidence>
<dbReference type="EMBL" id="PXYT01000004">
    <property type="protein sequence ID" value="PSR31157.1"/>
    <property type="molecule type" value="Genomic_DNA"/>
</dbReference>
<name>A0A2T2X9M9_9FIRM</name>